<dbReference type="Gene3D" id="3.30.300.10">
    <property type="match status" value="1"/>
</dbReference>
<keyword evidence="4" id="KW-0547">Nucleotide-binding</keyword>
<sequence length="105" mass="11619">MREACFIVEDEIKKAAKAGKMKLPWQYFAVLLPVRSVGVRGDERAYGKTVVVRAVESADGMTATHADIPGSVLSAISKRITSDMEHINRVVYDITDKPPGTIEWE</sequence>
<dbReference type="EMBL" id="VSSQ01072635">
    <property type="protein sequence ID" value="MPN23972.1"/>
    <property type="molecule type" value="Genomic_DNA"/>
</dbReference>
<evidence type="ECO:0000313" key="9">
    <source>
        <dbReference type="EMBL" id="MPN23972.1"/>
    </source>
</evidence>
<dbReference type="AlphaFoldDB" id="A0A645GD87"/>
<proteinExistence type="predicted"/>
<keyword evidence="3" id="KW-0436">Ligase</keyword>
<dbReference type="GO" id="GO:0003921">
    <property type="term" value="F:GMP synthase activity"/>
    <property type="evidence" value="ECO:0007669"/>
    <property type="project" value="TreeGrafter"/>
</dbReference>
<evidence type="ECO:0000259" key="8">
    <source>
        <dbReference type="Pfam" id="PF00958"/>
    </source>
</evidence>
<organism evidence="9">
    <name type="scientific">bioreactor metagenome</name>
    <dbReference type="NCBI Taxonomy" id="1076179"/>
    <lineage>
        <taxon>unclassified sequences</taxon>
        <taxon>metagenomes</taxon>
        <taxon>ecological metagenomes</taxon>
    </lineage>
</organism>
<dbReference type="GO" id="GO:0005524">
    <property type="term" value="F:ATP binding"/>
    <property type="evidence" value="ECO:0007669"/>
    <property type="project" value="UniProtKB-KW"/>
</dbReference>
<dbReference type="Pfam" id="PF00958">
    <property type="entry name" value="GMP_synt_C"/>
    <property type="match status" value="1"/>
</dbReference>
<reference evidence="9" key="1">
    <citation type="submission" date="2019-08" db="EMBL/GenBank/DDBJ databases">
        <authorList>
            <person name="Kucharzyk K."/>
            <person name="Murdoch R.W."/>
            <person name="Higgins S."/>
            <person name="Loffler F."/>
        </authorList>
    </citation>
    <scope>NUCLEOTIDE SEQUENCE</scope>
</reference>
<feature type="domain" description="GMP synthase C-terminal" evidence="8">
    <location>
        <begin position="16"/>
        <end position="104"/>
    </location>
</feature>
<evidence type="ECO:0000256" key="4">
    <source>
        <dbReference type="ARBA" id="ARBA00022741"/>
    </source>
</evidence>
<protein>
    <recommendedName>
        <fullName evidence="2">GMP synthase (glutamine-hydrolyzing)</fullName>
        <ecNumber evidence="2">6.3.5.2</ecNumber>
    </recommendedName>
</protein>
<name>A0A645GD87_9ZZZZ</name>
<dbReference type="PANTHER" id="PTHR11922">
    <property type="entry name" value="GMP SYNTHASE-RELATED"/>
    <property type="match status" value="1"/>
</dbReference>
<comment type="pathway">
    <text evidence="1">Purine metabolism; GMP biosynthesis; GMP from XMP (L-Gln route): step 1/1.</text>
</comment>
<evidence type="ECO:0000256" key="7">
    <source>
        <dbReference type="ARBA" id="ARBA00022840"/>
    </source>
</evidence>
<accession>A0A645GD87</accession>
<comment type="caution">
    <text evidence="9">The sequence shown here is derived from an EMBL/GenBank/DDBJ whole genome shotgun (WGS) entry which is preliminary data.</text>
</comment>
<dbReference type="PANTHER" id="PTHR11922:SF2">
    <property type="entry name" value="GMP SYNTHASE [GLUTAMINE-HYDROLYZING]"/>
    <property type="match status" value="1"/>
</dbReference>
<evidence type="ECO:0000256" key="6">
    <source>
        <dbReference type="ARBA" id="ARBA00022755"/>
    </source>
</evidence>
<dbReference type="EC" id="6.3.5.2" evidence="2"/>
<evidence type="ECO:0000256" key="5">
    <source>
        <dbReference type="ARBA" id="ARBA00022749"/>
    </source>
</evidence>
<dbReference type="SUPFAM" id="SSF54810">
    <property type="entry name" value="GMP synthetase C-terminal dimerisation domain"/>
    <property type="match status" value="1"/>
</dbReference>
<dbReference type="GO" id="GO:0005829">
    <property type="term" value="C:cytosol"/>
    <property type="evidence" value="ECO:0007669"/>
    <property type="project" value="TreeGrafter"/>
</dbReference>
<dbReference type="InterPro" id="IPR001674">
    <property type="entry name" value="GMP_synth_C"/>
</dbReference>
<keyword evidence="5" id="KW-0332">GMP biosynthesis</keyword>
<keyword evidence="7" id="KW-0067">ATP-binding</keyword>
<dbReference type="FunFam" id="3.30.300.10:FF:000002">
    <property type="entry name" value="GMP synthase [glutamine-hydrolyzing]"/>
    <property type="match status" value="1"/>
</dbReference>
<keyword evidence="6" id="KW-0658">Purine biosynthesis</keyword>
<evidence type="ECO:0000256" key="2">
    <source>
        <dbReference type="ARBA" id="ARBA00012746"/>
    </source>
</evidence>
<gene>
    <name evidence="9" type="ORF">SDC9_171365</name>
</gene>
<evidence type="ECO:0000256" key="1">
    <source>
        <dbReference type="ARBA" id="ARBA00005153"/>
    </source>
</evidence>
<evidence type="ECO:0000256" key="3">
    <source>
        <dbReference type="ARBA" id="ARBA00022598"/>
    </source>
</evidence>